<evidence type="ECO:0000256" key="4">
    <source>
        <dbReference type="ARBA" id="ARBA00031237"/>
    </source>
</evidence>
<organism evidence="8">
    <name type="scientific">Oikopleura dioica</name>
    <name type="common">Tunicate</name>
    <dbReference type="NCBI Taxonomy" id="34765"/>
    <lineage>
        <taxon>Eukaryota</taxon>
        <taxon>Metazoa</taxon>
        <taxon>Chordata</taxon>
        <taxon>Tunicata</taxon>
        <taxon>Appendicularia</taxon>
        <taxon>Copelata</taxon>
        <taxon>Oikopleuridae</taxon>
        <taxon>Oikopleura</taxon>
    </lineage>
</organism>
<name>E4XZX3_OIKDI</name>
<evidence type="ECO:0000256" key="2">
    <source>
        <dbReference type="ARBA" id="ARBA00026116"/>
    </source>
</evidence>
<dbReference type="AlphaFoldDB" id="E4XZX3"/>
<dbReference type="OrthoDB" id="439921at2759"/>
<evidence type="ECO:0000256" key="6">
    <source>
        <dbReference type="ARBA" id="ARBA00052347"/>
    </source>
</evidence>
<evidence type="ECO:0000313" key="9">
    <source>
        <dbReference type="Proteomes" id="UP000001307"/>
    </source>
</evidence>
<dbReference type="GO" id="GO:0005739">
    <property type="term" value="C:mitochondrion"/>
    <property type="evidence" value="ECO:0007669"/>
    <property type="project" value="TreeGrafter"/>
</dbReference>
<sequence>MGTMFLGGPPLVEAATGEKVTAEELGGAMLHSSVSGCADYFARNEEESAAYVRSIFETLNIPEFATTRKAAIEPNVEFDILDVASTKSDARLTIACLTDGSVFHEFKELFGTGLVCGYARINGNMVGIVANNGNFNADAALKGAHFVHLASERRIPVVFLQNSLFHDDFDAASDDVASSAETMRARAAYISAVSTSKVSLTLAEKVIN</sequence>
<protein>
    <recommendedName>
        <fullName evidence="2">methylcrotonoyl-CoA carboxylase</fullName>
        <ecNumber evidence="2">6.4.1.4</ecNumber>
    </recommendedName>
    <alternativeName>
        <fullName evidence="5">3-methylcrotonyl-CoA carboxylase 2</fullName>
    </alternativeName>
    <alternativeName>
        <fullName evidence="3">3-methylcrotonyl-CoA carboxylase non-biotin-containing subunit</fullName>
    </alternativeName>
    <alternativeName>
        <fullName evidence="4">3-methylcrotonyl-CoA:carbon dioxide ligase subunit beta</fullName>
    </alternativeName>
</protein>
<dbReference type="EC" id="6.4.1.4" evidence="2"/>
<evidence type="ECO:0000256" key="3">
    <source>
        <dbReference type="ARBA" id="ARBA00031109"/>
    </source>
</evidence>
<evidence type="ECO:0000256" key="1">
    <source>
        <dbReference type="ARBA" id="ARBA00025711"/>
    </source>
</evidence>
<evidence type="ECO:0000313" key="8">
    <source>
        <dbReference type="EMBL" id="CBY15185.1"/>
    </source>
</evidence>
<dbReference type="Gene3D" id="3.90.226.10">
    <property type="entry name" value="2-enoyl-CoA Hydratase, Chain A, domain 1"/>
    <property type="match status" value="2"/>
</dbReference>
<dbReference type="SUPFAM" id="SSF52096">
    <property type="entry name" value="ClpP/crotonase"/>
    <property type="match status" value="1"/>
</dbReference>
<dbReference type="EMBL" id="FN653443">
    <property type="protein sequence ID" value="CBY15185.1"/>
    <property type="molecule type" value="Genomic_DNA"/>
</dbReference>
<dbReference type="InterPro" id="IPR045190">
    <property type="entry name" value="MCCB/AccD1-like"/>
</dbReference>
<proteinExistence type="predicted"/>
<comment type="pathway">
    <text evidence="1">Amino-acid degradation; L-leucine degradation; (S)-3-hydroxy-3-methylglutaryl-CoA from 3-isovaleryl-CoA: step 2/3.</text>
</comment>
<dbReference type="InterPro" id="IPR011762">
    <property type="entry name" value="COA_CT_N"/>
</dbReference>
<dbReference type="Pfam" id="PF01039">
    <property type="entry name" value="Carboxyl_trans"/>
    <property type="match status" value="1"/>
</dbReference>
<dbReference type="UniPathway" id="UPA00363">
    <property type="reaction ID" value="UER00861"/>
</dbReference>
<dbReference type="GO" id="GO:1905202">
    <property type="term" value="C:methylcrotonoyl-CoA carboxylase complex"/>
    <property type="evidence" value="ECO:0007669"/>
    <property type="project" value="TreeGrafter"/>
</dbReference>
<dbReference type="InterPro" id="IPR034733">
    <property type="entry name" value="AcCoA_carboxyl_beta"/>
</dbReference>
<keyword evidence="9" id="KW-1185">Reference proteome</keyword>
<dbReference type="GO" id="GO:0004485">
    <property type="term" value="F:methylcrotonoyl-CoA carboxylase activity"/>
    <property type="evidence" value="ECO:0007669"/>
    <property type="project" value="UniProtKB-EC"/>
</dbReference>
<dbReference type="Proteomes" id="UP000001307">
    <property type="component" value="Unassembled WGS sequence"/>
</dbReference>
<reference evidence="8" key="1">
    <citation type="journal article" date="2010" name="Science">
        <title>Plasticity of animal genome architecture unmasked by rapid evolution of a pelagic tunicate.</title>
        <authorList>
            <person name="Denoeud F."/>
            <person name="Henriet S."/>
            <person name="Mungpakdee S."/>
            <person name="Aury J.M."/>
            <person name="Da Silva C."/>
            <person name="Brinkmann H."/>
            <person name="Mikhaleva J."/>
            <person name="Olsen L.C."/>
            <person name="Jubin C."/>
            <person name="Canestro C."/>
            <person name="Bouquet J.M."/>
            <person name="Danks G."/>
            <person name="Poulain J."/>
            <person name="Campsteijn C."/>
            <person name="Adamski M."/>
            <person name="Cross I."/>
            <person name="Yadetie F."/>
            <person name="Muffato M."/>
            <person name="Louis A."/>
            <person name="Butcher S."/>
            <person name="Tsagkogeorga G."/>
            <person name="Konrad A."/>
            <person name="Singh S."/>
            <person name="Jensen M.F."/>
            <person name="Cong E.H."/>
            <person name="Eikeseth-Otteraa H."/>
            <person name="Noel B."/>
            <person name="Anthouard V."/>
            <person name="Porcel B.M."/>
            <person name="Kachouri-Lafond R."/>
            <person name="Nishino A."/>
            <person name="Ugolini M."/>
            <person name="Chourrout P."/>
            <person name="Nishida H."/>
            <person name="Aasland R."/>
            <person name="Huzurbazar S."/>
            <person name="Westhof E."/>
            <person name="Delsuc F."/>
            <person name="Lehrach H."/>
            <person name="Reinhardt R."/>
            <person name="Weissenbach J."/>
            <person name="Roy S.W."/>
            <person name="Artiguenave F."/>
            <person name="Postlethwait J.H."/>
            <person name="Manak J.R."/>
            <person name="Thompson E.M."/>
            <person name="Jaillon O."/>
            <person name="Du Pasquier L."/>
            <person name="Boudinot P."/>
            <person name="Liberles D.A."/>
            <person name="Volff J.N."/>
            <person name="Philippe H."/>
            <person name="Lenhard B."/>
            <person name="Roest Crollius H."/>
            <person name="Wincker P."/>
            <person name="Chourrout D."/>
        </authorList>
    </citation>
    <scope>NUCLEOTIDE SEQUENCE [LARGE SCALE GENOMIC DNA]</scope>
</reference>
<gene>
    <name evidence="8" type="ORF">GSOID_T00012080001</name>
</gene>
<evidence type="ECO:0000256" key="5">
    <source>
        <dbReference type="ARBA" id="ARBA00031404"/>
    </source>
</evidence>
<dbReference type="InParanoid" id="E4XZX3"/>
<feature type="domain" description="CoA carboxyltransferase N-terminal" evidence="7">
    <location>
        <begin position="1"/>
        <end position="71"/>
    </location>
</feature>
<dbReference type="InterPro" id="IPR029045">
    <property type="entry name" value="ClpP/crotonase-like_dom_sf"/>
</dbReference>
<dbReference type="GO" id="GO:0006552">
    <property type="term" value="P:L-leucine catabolic process"/>
    <property type="evidence" value="ECO:0007669"/>
    <property type="project" value="UniProtKB-UniPathway"/>
</dbReference>
<dbReference type="PANTHER" id="PTHR22855">
    <property type="entry name" value="ACETYL, PROPIONYL, PYRUVATE, AND GLUTACONYL CARBOXYLASE-RELATED"/>
    <property type="match status" value="1"/>
</dbReference>
<evidence type="ECO:0000259" key="7">
    <source>
        <dbReference type="PROSITE" id="PS50980"/>
    </source>
</evidence>
<dbReference type="PANTHER" id="PTHR22855:SF47">
    <property type="entry name" value="METHYLCROTONOYL-COA CARBOXYLASE"/>
    <property type="match status" value="1"/>
</dbReference>
<accession>E4XZX3</accession>
<comment type="catalytic activity">
    <reaction evidence="6">
        <text>3-methylbut-2-enoyl-CoA + hydrogencarbonate + ATP = 3-methyl-(2E)-glutaconyl-CoA + ADP + phosphate + H(+)</text>
        <dbReference type="Rhea" id="RHEA:13589"/>
        <dbReference type="ChEBI" id="CHEBI:15378"/>
        <dbReference type="ChEBI" id="CHEBI:17544"/>
        <dbReference type="ChEBI" id="CHEBI:30616"/>
        <dbReference type="ChEBI" id="CHEBI:43474"/>
        <dbReference type="ChEBI" id="CHEBI:57344"/>
        <dbReference type="ChEBI" id="CHEBI:57346"/>
        <dbReference type="ChEBI" id="CHEBI:456216"/>
        <dbReference type="EC" id="6.4.1.4"/>
    </reaction>
</comment>
<dbReference type="PROSITE" id="PS50980">
    <property type="entry name" value="COA_CT_NTER"/>
    <property type="match status" value="1"/>
</dbReference>